<evidence type="ECO:0000313" key="2">
    <source>
        <dbReference type="Proteomes" id="UP001159363"/>
    </source>
</evidence>
<accession>A0ABQ9G4Z7</accession>
<evidence type="ECO:0000313" key="1">
    <source>
        <dbReference type="EMBL" id="KAJ8867540.1"/>
    </source>
</evidence>
<comment type="caution">
    <text evidence="1">The sequence shown here is derived from an EMBL/GenBank/DDBJ whole genome shotgun (WGS) entry which is preliminary data.</text>
</comment>
<organism evidence="1 2">
    <name type="scientific">Dryococelus australis</name>
    <dbReference type="NCBI Taxonomy" id="614101"/>
    <lineage>
        <taxon>Eukaryota</taxon>
        <taxon>Metazoa</taxon>
        <taxon>Ecdysozoa</taxon>
        <taxon>Arthropoda</taxon>
        <taxon>Hexapoda</taxon>
        <taxon>Insecta</taxon>
        <taxon>Pterygota</taxon>
        <taxon>Neoptera</taxon>
        <taxon>Polyneoptera</taxon>
        <taxon>Phasmatodea</taxon>
        <taxon>Verophasmatodea</taxon>
        <taxon>Anareolatae</taxon>
        <taxon>Phasmatidae</taxon>
        <taxon>Eurycanthinae</taxon>
        <taxon>Dryococelus</taxon>
    </lineage>
</organism>
<dbReference type="EMBL" id="JARBHB010000015">
    <property type="protein sequence ID" value="KAJ8867540.1"/>
    <property type="molecule type" value="Genomic_DNA"/>
</dbReference>
<dbReference type="Proteomes" id="UP001159363">
    <property type="component" value="Chromosome 14"/>
</dbReference>
<name>A0ABQ9G4Z7_9NEOP</name>
<proteinExistence type="predicted"/>
<keyword evidence="2" id="KW-1185">Reference proteome</keyword>
<sequence length="389" mass="43038">MRSLMIVHYRLSHRNLSIINRLRLPLINRGLPAATSSAADHSRGEISLDSCPFAPPWFETRPEIGFHIDTENCCTIQVQRWTGVRDEVHFEPLYLVVRNLDPRSAAIALIGKRRRGRGGVVVRLLASRLSEPGSIPGGVAPRFSHVGNCAKRCRWSAGFLEDLPFPPPLHSGAAPYCSLYRGVLIPRKSGVSKVVNKSAGGPRRVESTAVGDCTNEFVLCCFADFRGAREPQRAKMLACSWHRPTALYRERISIFPGKRGRATPKYLFVSEEIWAALNIEFLRADEGEVGRICGSAGMKGWWLRDIPEKTCGPAGNRTRSRPAGDFTVTRACAGKSATARPRNNDLRSDISCPLEVPALARISPPGATYSITRYDMVSYYQQSQGNFAD</sequence>
<reference evidence="1 2" key="1">
    <citation type="submission" date="2023-02" db="EMBL/GenBank/DDBJ databases">
        <title>LHISI_Scaffold_Assembly.</title>
        <authorList>
            <person name="Stuart O.P."/>
            <person name="Cleave R."/>
            <person name="Magrath M.J.L."/>
            <person name="Mikheyev A.S."/>
        </authorList>
    </citation>
    <scope>NUCLEOTIDE SEQUENCE [LARGE SCALE GENOMIC DNA]</scope>
    <source>
        <strain evidence="1">Daus_M_001</strain>
        <tissue evidence="1">Leg muscle</tissue>
    </source>
</reference>
<protein>
    <submittedName>
        <fullName evidence="1">Uncharacterized protein</fullName>
    </submittedName>
</protein>
<gene>
    <name evidence="1" type="ORF">PR048_031342</name>
</gene>